<keyword evidence="4 9" id="KW-0812">Transmembrane</keyword>
<name>A0ABS5C1P3_9BACT</name>
<evidence type="ECO:0000256" key="2">
    <source>
        <dbReference type="ARBA" id="ARBA00022475"/>
    </source>
</evidence>
<accession>A0ABS5C1P3</accession>
<feature type="transmembrane region" description="Helical" evidence="9">
    <location>
        <begin position="408"/>
        <end position="425"/>
    </location>
</feature>
<organism evidence="10 11">
    <name type="scientific">Gemmata palustris</name>
    <dbReference type="NCBI Taxonomy" id="2822762"/>
    <lineage>
        <taxon>Bacteria</taxon>
        <taxon>Pseudomonadati</taxon>
        <taxon>Planctomycetota</taxon>
        <taxon>Planctomycetia</taxon>
        <taxon>Gemmatales</taxon>
        <taxon>Gemmataceae</taxon>
        <taxon>Gemmata</taxon>
    </lineage>
</organism>
<evidence type="ECO:0000313" key="10">
    <source>
        <dbReference type="EMBL" id="MBP3959375.1"/>
    </source>
</evidence>
<sequence>MRVLSYSRFTTWLRVTYTVNPRGPRIAFLAILTAIVMLMSVKYAAKIAKPGDTGQQSRSAFLRWRQMVNGVFAGENIYVGVNEYPNPPIMAVLLRPFTALPPVTGALVWFYTKVLLAVLAAVWVFRLCGGANREPTPPSPLPKGKGELARASAVLGTASHTSDDSFSPFPGRRGAGGEPVGGSPSQEARGAGGVGSAQGVGKELALDVARAVAVVLCLPPLLGDLSHNNVNIFILFLVVGCLEAFRRRLDTLAGLTLALAIACKVTPMLFVAYFAWKRCWRLLGATLVGLALWLAVVPGLTFGWDRNRELLDGWYSLMIERPLLKGEITTEHPNQAVTGFVYRLFTHSPSYIVYPDNIPTPAEYHNLTDIGRPAAWVVVKALTAGFALAVVCLCRWPVRRPTDVRQGWRFAAECGLICLGMLLFSERTWKHHAVVLLLPLAALAYAVAVVELPRRVRSFITGVLVASFVLMAGPGLLGGRGADLAMVYGTHTIAFVLQAVAVGVLLACRSDRVSGVCGSRSAARETIPI</sequence>
<dbReference type="RefSeq" id="WP_210660013.1">
    <property type="nucleotide sequence ID" value="NZ_JAGKQQ010000001.1"/>
</dbReference>
<feature type="transmembrane region" description="Helical" evidence="9">
    <location>
        <begin position="459"/>
        <end position="479"/>
    </location>
</feature>
<evidence type="ECO:0000256" key="4">
    <source>
        <dbReference type="ARBA" id="ARBA00022692"/>
    </source>
</evidence>
<evidence type="ECO:0000256" key="7">
    <source>
        <dbReference type="ARBA" id="ARBA00024033"/>
    </source>
</evidence>
<evidence type="ECO:0000256" key="3">
    <source>
        <dbReference type="ARBA" id="ARBA00022679"/>
    </source>
</evidence>
<gene>
    <name evidence="10" type="ORF">J8F10_29365</name>
</gene>
<keyword evidence="3" id="KW-0808">Transferase</keyword>
<reference evidence="10 11" key="1">
    <citation type="submission" date="2021-04" db="EMBL/GenBank/DDBJ databases">
        <authorList>
            <person name="Ivanova A."/>
        </authorList>
    </citation>
    <scope>NUCLEOTIDE SEQUENCE [LARGE SCALE GENOMIC DNA]</scope>
    <source>
        <strain evidence="10 11">G18</strain>
    </source>
</reference>
<protein>
    <submittedName>
        <fullName evidence="10">DUF2029 domain-containing protein</fullName>
    </submittedName>
</protein>
<evidence type="ECO:0000256" key="1">
    <source>
        <dbReference type="ARBA" id="ARBA00004651"/>
    </source>
</evidence>
<feature type="transmembrane region" description="Helical" evidence="9">
    <location>
        <begin position="485"/>
        <end position="508"/>
    </location>
</feature>
<feature type="transmembrane region" description="Helical" evidence="9">
    <location>
        <begin position="282"/>
        <end position="304"/>
    </location>
</feature>
<evidence type="ECO:0000256" key="6">
    <source>
        <dbReference type="ARBA" id="ARBA00023136"/>
    </source>
</evidence>
<evidence type="ECO:0000256" key="9">
    <source>
        <dbReference type="SAM" id="Phobius"/>
    </source>
</evidence>
<dbReference type="EMBL" id="JAGKQQ010000001">
    <property type="protein sequence ID" value="MBP3959375.1"/>
    <property type="molecule type" value="Genomic_DNA"/>
</dbReference>
<keyword evidence="11" id="KW-1185">Reference proteome</keyword>
<dbReference type="Proteomes" id="UP000676565">
    <property type="component" value="Unassembled WGS sequence"/>
</dbReference>
<feature type="transmembrane region" description="Helical" evidence="9">
    <location>
        <begin position="252"/>
        <end position="275"/>
    </location>
</feature>
<proteinExistence type="inferred from homology"/>
<keyword evidence="5 9" id="KW-1133">Transmembrane helix</keyword>
<comment type="similarity">
    <text evidence="7">Belongs to the glycosyltransferase 87 family.</text>
</comment>
<comment type="subcellular location">
    <subcellularLocation>
        <location evidence="1">Cell membrane</location>
        <topology evidence="1">Multi-pass membrane protein</topology>
    </subcellularLocation>
</comment>
<feature type="transmembrane region" description="Helical" evidence="9">
    <location>
        <begin position="374"/>
        <end position="396"/>
    </location>
</feature>
<evidence type="ECO:0000313" key="11">
    <source>
        <dbReference type="Proteomes" id="UP000676565"/>
    </source>
</evidence>
<feature type="transmembrane region" description="Helical" evidence="9">
    <location>
        <begin position="230"/>
        <end position="246"/>
    </location>
</feature>
<comment type="caution">
    <text evidence="10">The sequence shown here is derived from an EMBL/GenBank/DDBJ whole genome shotgun (WGS) entry which is preliminary data.</text>
</comment>
<evidence type="ECO:0000256" key="8">
    <source>
        <dbReference type="SAM" id="MobiDB-lite"/>
    </source>
</evidence>
<dbReference type="InterPro" id="IPR018584">
    <property type="entry name" value="GT87"/>
</dbReference>
<feature type="region of interest" description="Disordered" evidence="8">
    <location>
        <begin position="157"/>
        <end position="194"/>
    </location>
</feature>
<feature type="transmembrane region" description="Helical" evidence="9">
    <location>
        <begin position="431"/>
        <end position="452"/>
    </location>
</feature>
<feature type="transmembrane region" description="Helical" evidence="9">
    <location>
        <begin position="106"/>
        <end position="125"/>
    </location>
</feature>
<dbReference type="Pfam" id="PF09594">
    <property type="entry name" value="GT87"/>
    <property type="match status" value="1"/>
</dbReference>
<keyword evidence="6 9" id="KW-0472">Membrane</keyword>
<feature type="transmembrane region" description="Helical" evidence="9">
    <location>
        <begin position="26"/>
        <end position="45"/>
    </location>
</feature>
<keyword evidence="2" id="KW-1003">Cell membrane</keyword>
<evidence type="ECO:0000256" key="5">
    <source>
        <dbReference type="ARBA" id="ARBA00022989"/>
    </source>
</evidence>